<keyword evidence="1" id="KW-0808">Transferase</keyword>
<accession>A0A6N1NIT3</accession>
<dbReference type="KEGG" id="vg:80518300"/>
<proteinExistence type="predicted"/>
<evidence type="ECO:0000313" key="1">
    <source>
        <dbReference type="EMBL" id="QKU34884.1"/>
    </source>
</evidence>
<protein>
    <submittedName>
        <fullName evidence="1">GNAT family N-acetyltransferase</fullName>
    </submittedName>
</protein>
<sequence length="133" mass="15843">MSNSIPENIKKQLIKIIDNLADENEANRNFLIQYSVFEKDDDNEWYLNCILSECQDEGIYDVNVEYSDKTSVEFDSRKYNYDNFIHTEFVDERGNSDEFKIYACDLFDKFIPRNFKGHCTTRGGFIGWNWFNL</sequence>
<dbReference type="RefSeq" id="YP_010781536.1">
    <property type="nucleotide sequence ID" value="NC_075039.1"/>
</dbReference>
<dbReference type="EMBL" id="KY523104">
    <property type="protein sequence ID" value="QKU34884.1"/>
    <property type="molecule type" value="Genomic_DNA"/>
</dbReference>
<reference evidence="1" key="2">
    <citation type="journal article" date="2018" name="Nat. Commun.">
        <title>Tailed giant Tupanvirus possesses the most complete translational apparatus of the known virosphere.</title>
        <authorList>
            <person name="Abrahao J."/>
            <person name="Silva L."/>
            <person name="Silva L.S."/>
            <person name="Khalil J.Y.B."/>
            <person name="Rodrigues R."/>
            <person name="Arantes T."/>
            <person name="Assis F."/>
            <person name="Boratto P."/>
            <person name="Andrade M."/>
            <person name="Kroon E.G."/>
            <person name="Ribeiro B."/>
            <person name="Bergier I."/>
            <person name="Seligmann H."/>
            <person name="Ghigo E."/>
            <person name="Colson P."/>
            <person name="Levasseur A."/>
            <person name="Kroemer G."/>
            <person name="Raoult D."/>
            <person name="La Scola B."/>
        </authorList>
    </citation>
    <scope>NUCLEOTIDE SEQUENCE [LARGE SCALE GENOMIC DNA]</scope>
    <source>
        <strain evidence="1">Soda lake</strain>
    </source>
</reference>
<reference evidence="1" key="1">
    <citation type="submission" date="2017-01" db="EMBL/GenBank/DDBJ databases">
        <authorList>
            <person name="Assis F.L."/>
            <person name="Abrahao J.S."/>
            <person name="Silva L."/>
            <person name="Khalil J.B."/>
            <person name="Rodrigues R."/>
            <person name="Silva L.S."/>
            <person name="Arantes T."/>
            <person name="Boratto P."/>
            <person name="Andrade M."/>
            <person name="Kroon E.G."/>
            <person name="Ribeiro B."/>
            <person name="Bergier I."/>
            <person name="Seligmann H."/>
            <person name="Ghigo E."/>
            <person name="Colson P."/>
            <person name="Levasseur A."/>
            <person name="Raoult D."/>
            <person name="Scola B.L."/>
        </authorList>
    </citation>
    <scope>NUCLEOTIDE SEQUENCE</scope>
    <source>
        <strain evidence="1">Soda lake</strain>
    </source>
</reference>
<dbReference type="GO" id="GO:0016740">
    <property type="term" value="F:transferase activity"/>
    <property type="evidence" value="ECO:0007669"/>
    <property type="project" value="UniProtKB-KW"/>
</dbReference>
<dbReference type="GeneID" id="80518300"/>
<name>A0A6N1NIT3_9VIRU</name>
<organism evidence="1">
    <name type="scientific">Tupanvirus soda lake</name>
    <dbReference type="NCBI Taxonomy" id="2126985"/>
    <lineage>
        <taxon>Viruses</taxon>
        <taxon>Varidnaviria</taxon>
        <taxon>Bamfordvirae</taxon>
        <taxon>Nucleocytoviricota</taxon>
        <taxon>Megaviricetes</taxon>
        <taxon>Imitervirales</taxon>
        <taxon>Mimiviridae</taxon>
        <taxon>Megamimivirinae</taxon>
        <taxon>Tupanvirus</taxon>
        <taxon>Tupanvirus salinum</taxon>
    </lineage>
</organism>